<evidence type="ECO:0000313" key="5">
    <source>
        <dbReference type="EMBL" id="AFZ13325.1"/>
    </source>
</evidence>
<name>K9W1L2_9CYAN</name>
<dbReference type="EMBL" id="CP003620">
    <property type="protein sequence ID" value="AFZ13325.1"/>
    <property type="molecule type" value="Genomic_DNA"/>
</dbReference>
<dbReference type="OrthoDB" id="580845at2"/>
<evidence type="ECO:0000259" key="4">
    <source>
        <dbReference type="PROSITE" id="PS51272"/>
    </source>
</evidence>
<dbReference type="PANTHER" id="PTHR43308">
    <property type="entry name" value="OUTER MEMBRANE PROTEIN ALPHA-RELATED"/>
    <property type="match status" value="1"/>
</dbReference>
<dbReference type="InterPro" id="IPR051465">
    <property type="entry name" value="Cell_Envelope_Struct_Comp"/>
</dbReference>
<dbReference type="InterPro" id="IPR038673">
    <property type="entry name" value="OprB_sf"/>
</dbReference>
<accession>K9W1L2</accession>
<organism evidence="5 6">
    <name type="scientific">Crinalium epipsammum PCC 9333</name>
    <dbReference type="NCBI Taxonomy" id="1173022"/>
    <lineage>
        <taxon>Bacteria</taxon>
        <taxon>Bacillati</taxon>
        <taxon>Cyanobacteriota</taxon>
        <taxon>Cyanophyceae</taxon>
        <taxon>Gomontiellales</taxon>
        <taxon>Gomontiellaceae</taxon>
        <taxon>Crinalium</taxon>
    </lineage>
</organism>
<feature type="domain" description="SLH" evidence="4">
    <location>
        <begin position="130"/>
        <end position="194"/>
    </location>
</feature>
<feature type="signal peptide" evidence="2">
    <location>
        <begin position="1"/>
        <end position="18"/>
    </location>
</feature>
<proteinExistence type="inferred from homology"/>
<evidence type="ECO:0000256" key="3">
    <source>
        <dbReference type="SAM" id="MobiDB-lite"/>
    </source>
</evidence>
<dbReference type="KEGG" id="cep:Cri9333_2458"/>
<dbReference type="GO" id="GO:0015288">
    <property type="term" value="F:porin activity"/>
    <property type="evidence" value="ECO:0007669"/>
    <property type="project" value="InterPro"/>
</dbReference>
<keyword evidence="6" id="KW-1185">Reference proteome</keyword>
<dbReference type="PROSITE" id="PS51272">
    <property type="entry name" value="SLH"/>
    <property type="match status" value="1"/>
</dbReference>
<reference evidence="5 6" key="1">
    <citation type="submission" date="2012-06" db="EMBL/GenBank/DDBJ databases">
        <title>Finished chromosome of genome of Crinalium epipsammum PCC 9333.</title>
        <authorList>
            <consortium name="US DOE Joint Genome Institute"/>
            <person name="Gugger M."/>
            <person name="Coursin T."/>
            <person name="Rippka R."/>
            <person name="Tandeau De Marsac N."/>
            <person name="Huntemann M."/>
            <person name="Wei C.-L."/>
            <person name="Han J."/>
            <person name="Detter J.C."/>
            <person name="Han C."/>
            <person name="Tapia R."/>
            <person name="Davenport K."/>
            <person name="Daligault H."/>
            <person name="Erkkila T."/>
            <person name="Gu W."/>
            <person name="Munk A.C.C."/>
            <person name="Teshima H."/>
            <person name="Xu Y."/>
            <person name="Chain P."/>
            <person name="Chen A."/>
            <person name="Krypides N."/>
            <person name="Mavromatis K."/>
            <person name="Markowitz V."/>
            <person name="Szeto E."/>
            <person name="Ivanova N."/>
            <person name="Mikhailova N."/>
            <person name="Ovchinnikova G."/>
            <person name="Pagani I."/>
            <person name="Pati A."/>
            <person name="Goodwin L."/>
            <person name="Peters L."/>
            <person name="Pitluck S."/>
            <person name="Woyke T."/>
            <person name="Kerfeld C."/>
        </authorList>
    </citation>
    <scope>NUCLEOTIDE SEQUENCE [LARGE SCALE GENOMIC DNA]</scope>
    <source>
        <strain evidence="5 6">PCC 9333</strain>
    </source>
</reference>
<dbReference type="GO" id="GO:0016020">
    <property type="term" value="C:membrane"/>
    <property type="evidence" value="ECO:0007669"/>
    <property type="project" value="InterPro"/>
</dbReference>
<keyword evidence="2" id="KW-0732">Signal</keyword>
<evidence type="ECO:0000256" key="1">
    <source>
        <dbReference type="ARBA" id="ARBA00008769"/>
    </source>
</evidence>
<sequence length="632" mass="67325">MKKYLGKLLLINSAMLLAYSFGLKPAVAESSQPSATSVNQNNLNLPSRSDTESTPKAVLDIALNNQDLKLSEQTSALKVEIEANQNLGQLQQVAQANPAIQQTDPVNSNNLEQIQRYSNDQQDNLGQVTNVSQFRDVQPSDWAYEALSRVVQTYGCLQGYPDGTYRGNRALSRYEFAAGLNACLRQIEALIARTPPGTTGGPAPSDLQALQRLREEFSTELATLGTRVNNLEGRTAFIEQRQFSTTTKLVGEAVFALTDGLGKNNNVETVLQDRVRIDFQTSFTGKDVLHTRLAASNANQTMVPDIDIAGVPGGTGEGTQTFNLTGGSAGNNIILDWLAYYLPLGNKFQAYVVAYGGIHSDYVLSTANPYLEDFTGANGALSHFAEENPIFSIGGGAGAGLSYKLSNALGISVGYLAGGNSNAAIPTQGNGLFDGDYAALAQLNLNPGGRFQLGLTYVNSYHTLGGPIFNLGGPSGQGRISGGTTGTVFANNPGTLLGVADNPVQANSYGVEASFQLSPRLAINSWFSYTKADILSVDKAEIWNYAVALAFPDLGKKGNLGGIIVGAEPYLGGFSNSPAPTNDIPLHIEGFYRYQLTDNVSITPGVIVLTALNQNQASDDVIIGTLRTTFRF</sequence>
<dbReference type="Proteomes" id="UP000010472">
    <property type="component" value="Chromosome"/>
</dbReference>
<protein>
    <submittedName>
        <fullName evidence="5">Cyanobacterial porin</fullName>
    </submittedName>
</protein>
<dbReference type="PATRIC" id="fig|1173022.3.peg.2655"/>
<dbReference type="STRING" id="1173022.Cri9333_2458"/>
<dbReference type="RefSeq" id="WP_015203439.1">
    <property type="nucleotide sequence ID" value="NC_019753.1"/>
</dbReference>
<gene>
    <name evidence="5" type="ORF">Cri9333_2458</name>
</gene>
<evidence type="ECO:0000256" key="2">
    <source>
        <dbReference type="RuleBase" id="RU363072"/>
    </source>
</evidence>
<feature type="region of interest" description="Disordered" evidence="3">
    <location>
        <begin position="34"/>
        <end position="54"/>
    </location>
</feature>
<feature type="chain" id="PRO_5007231782" evidence="2">
    <location>
        <begin position="19"/>
        <end position="632"/>
    </location>
</feature>
<dbReference type="HOGENOM" id="CLU_018575_1_0_3"/>
<dbReference type="eggNOG" id="COG3468">
    <property type="taxonomic scope" value="Bacteria"/>
</dbReference>
<dbReference type="Pfam" id="PF04966">
    <property type="entry name" value="OprB"/>
    <property type="match status" value="1"/>
</dbReference>
<dbReference type="InterPro" id="IPR007049">
    <property type="entry name" value="Carb-sel_porin_OprB"/>
</dbReference>
<evidence type="ECO:0000313" key="6">
    <source>
        <dbReference type="Proteomes" id="UP000010472"/>
    </source>
</evidence>
<dbReference type="Gene3D" id="2.40.160.180">
    <property type="entry name" value="Carbohydrate-selective porin OprB"/>
    <property type="match status" value="1"/>
</dbReference>
<dbReference type="NCBIfam" id="NF033921">
    <property type="entry name" value="por_somb"/>
    <property type="match status" value="1"/>
</dbReference>
<comment type="similarity">
    <text evidence="1 2">Belongs to the OprB family.</text>
</comment>
<dbReference type="AlphaFoldDB" id="K9W1L2"/>
<dbReference type="PANTHER" id="PTHR43308:SF1">
    <property type="entry name" value="OUTER MEMBRANE PROTEIN ALPHA"/>
    <property type="match status" value="1"/>
</dbReference>
<dbReference type="GO" id="GO:0008643">
    <property type="term" value="P:carbohydrate transport"/>
    <property type="evidence" value="ECO:0007669"/>
    <property type="project" value="InterPro"/>
</dbReference>
<dbReference type="InterPro" id="IPR047684">
    <property type="entry name" value="Por_som-like"/>
</dbReference>
<dbReference type="Pfam" id="PF00395">
    <property type="entry name" value="SLH"/>
    <property type="match status" value="1"/>
</dbReference>
<dbReference type="InterPro" id="IPR001119">
    <property type="entry name" value="SLH_dom"/>
</dbReference>